<dbReference type="RefSeq" id="WP_171606393.1">
    <property type="nucleotide sequence ID" value="NZ_WHPF01000002.1"/>
</dbReference>
<proteinExistence type="predicted"/>
<dbReference type="EMBL" id="WHPF01000002">
    <property type="protein sequence ID" value="NNV54473.1"/>
    <property type="molecule type" value="Genomic_DNA"/>
</dbReference>
<reference evidence="1" key="1">
    <citation type="submission" date="2019-10" db="EMBL/GenBank/DDBJ databases">
        <title>Draft genome sequence of Panacibacter sp. KCS-6.</title>
        <authorList>
            <person name="Yim K.J."/>
        </authorList>
    </citation>
    <scope>NUCLEOTIDE SEQUENCE</scope>
    <source>
        <strain evidence="1">KCS-6</strain>
    </source>
</reference>
<keyword evidence="2" id="KW-1185">Reference proteome</keyword>
<dbReference type="InterPro" id="IPR021272">
    <property type="entry name" value="DUF2851"/>
</dbReference>
<evidence type="ECO:0000313" key="2">
    <source>
        <dbReference type="Proteomes" id="UP000598971"/>
    </source>
</evidence>
<protein>
    <submittedName>
        <fullName evidence="1">DUF2851 family protein</fullName>
    </submittedName>
</protein>
<accession>A0A8J8FDA4</accession>
<comment type="caution">
    <text evidence="1">The sequence shown here is derived from an EMBL/GenBank/DDBJ whole genome shotgun (WGS) entry which is preliminary data.</text>
</comment>
<evidence type="ECO:0000313" key="1">
    <source>
        <dbReference type="EMBL" id="NNV54473.1"/>
    </source>
</evidence>
<sequence length="423" mass="48993">MNEKLLQFIWQFQYFNKQQLVTIDGNPIAIMQHGTINHNQGPDFLSARIKIDNTIWAGNIELHVKSSDWITHKHAADVNYNNVILHVVWQHDMAVQDAYKNNIATIELEPLVPKILLQQYQQLMETPMVVPCYHQLPVLSEMGWLAWKERLLVERLQRKSAVVLALLQQSNNHWEEVFWWQLAKNFGAKVNADHFQQMAASLPVNVLAKHKNQVIQLEALLMGQAGLLKGDFTDDYPKLLQREYRFLSAKFGLTALPKSPDFLRMRPANFPTIRLAQLAMLVYKSNHLFSKVLEIDTMVALKHLLDITANDYWHYHYVFDESTAFKPKTLGAEMMNNIIINTIVPVLFAYGMHHKEQMYKDRAIQFLTWLKPEENAITKQWKAKQVGNTNAFDSQALIELKNNYCKYKHCLSCAVGNAILRKG</sequence>
<gene>
    <name evidence="1" type="ORF">GD597_03305</name>
</gene>
<organism evidence="1 2">
    <name type="scientific">Limnovirga soli</name>
    <dbReference type="NCBI Taxonomy" id="2656915"/>
    <lineage>
        <taxon>Bacteria</taxon>
        <taxon>Pseudomonadati</taxon>
        <taxon>Bacteroidota</taxon>
        <taxon>Chitinophagia</taxon>
        <taxon>Chitinophagales</taxon>
        <taxon>Chitinophagaceae</taxon>
        <taxon>Limnovirga</taxon>
    </lineage>
</organism>
<name>A0A8J8FDA4_9BACT</name>
<dbReference type="AlphaFoldDB" id="A0A8J8FDA4"/>
<dbReference type="Pfam" id="PF11013">
    <property type="entry name" value="DUF2851"/>
    <property type="match status" value="1"/>
</dbReference>
<dbReference type="Proteomes" id="UP000598971">
    <property type="component" value="Unassembled WGS sequence"/>
</dbReference>